<feature type="domain" description="Heterokaryon incompatibility" evidence="2">
    <location>
        <begin position="1"/>
        <end position="85"/>
    </location>
</feature>
<keyword evidence="4" id="KW-1185">Reference proteome</keyword>
<dbReference type="AlphaFoldDB" id="A0AAI9ZCW1"/>
<dbReference type="EMBL" id="JAHMHQ010000038">
    <property type="protein sequence ID" value="KAK1622163.1"/>
    <property type="molecule type" value="Genomic_DNA"/>
</dbReference>
<evidence type="ECO:0000313" key="4">
    <source>
        <dbReference type="Proteomes" id="UP001243989"/>
    </source>
</evidence>
<gene>
    <name evidence="3" type="ORF">BDP81DRAFT_455566</name>
</gene>
<name>A0AAI9ZCW1_9PEZI</name>
<comment type="caution">
    <text evidence="3">The sequence shown here is derived from an EMBL/GenBank/DDBJ whole genome shotgun (WGS) entry which is preliminary data.</text>
</comment>
<dbReference type="InterPro" id="IPR052895">
    <property type="entry name" value="HetReg/Transcr_Mod"/>
</dbReference>
<dbReference type="InterPro" id="IPR010730">
    <property type="entry name" value="HET"/>
</dbReference>
<proteinExistence type="predicted"/>
<dbReference type="PANTHER" id="PTHR24148">
    <property type="entry name" value="ANKYRIN REPEAT DOMAIN-CONTAINING PROTEIN 39 HOMOLOG-RELATED"/>
    <property type="match status" value="1"/>
</dbReference>
<feature type="region of interest" description="Disordered" evidence="1">
    <location>
        <begin position="37"/>
        <end position="58"/>
    </location>
</feature>
<evidence type="ECO:0000313" key="3">
    <source>
        <dbReference type="EMBL" id="KAK1622163.1"/>
    </source>
</evidence>
<accession>A0AAI9ZCW1</accession>
<reference evidence="3" key="1">
    <citation type="submission" date="2021-06" db="EMBL/GenBank/DDBJ databases">
        <title>Comparative genomics, transcriptomics and evolutionary studies reveal genomic signatures of adaptation to plant cell wall in hemibiotrophic fungi.</title>
        <authorList>
            <consortium name="DOE Joint Genome Institute"/>
            <person name="Baroncelli R."/>
            <person name="Diaz J.F."/>
            <person name="Benocci T."/>
            <person name="Peng M."/>
            <person name="Battaglia E."/>
            <person name="Haridas S."/>
            <person name="Andreopoulos W."/>
            <person name="Labutti K."/>
            <person name="Pangilinan J."/>
            <person name="Floch G.L."/>
            <person name="Makela M.R."/>
            <person name="Henrissat B."/>
            <person name="Grigoriev I.V."/>
            <person name="Crouch J.A."/>
            <person name="De Vries R.P."/>
            <person name="Sukno S.A."/>
            <person name="Thon M.R."/>
        </authorList>
    </citation>
    <scope>NUCLEOTIDE SEQUENCE</scope>
    <source>
        <strain evidence="3">CBS 102054</strain>
    </source>
</reference>
<dbReference type="GeneID" id="85477936"/>
<dbReference type="RefSeq" id="XP_060438158.1">
    <property type="nucleotide sequence ID" value="XM_060593074.1"/>
</dbReference>
<evidence type="ECO:0000256" key="1">
    <source>
        <dbReference type="SAM" id="MobiDB-lite"/>
    </source>
</evidence>
<sequence>MRHIYFRAHTVVVWLGSTYSQYQKGIGPLEARFAPEDSSVEETLTSATGPSEPDDAHAVSLKSERKMVLRLAKDEYWNRVWIIQEIGHARQRRVCFGKMELSWSGFIKMMTHHSVTTEGPLRLNQQVEQKYQGSHTLRRLLSDHRNSQCQDPKDKIFGLIGLSVDGYGYPSPDYDKSLFQIWTETMEFMNRHKMFDDNNELEIVSHANLVKFLLMGTRCTPIQQVLRPYAAEAETQLSLGPSVKDVAGNLGKVDEWSHKVQINYEDDLGSACKQSNKLLGALLGEQTEEVLQLCSNQLSLVSWEAHFQMNCPLFPFLNWDDRPKHKLVPIESPNHSEPSSHISTKNSGASETLLYQLWTGHRSNQSPRWKMGVASCQAALGDVVCWVGGTKTALVVRPTEGYRSPHQRYVENVQLQVIDTAMVAEDIADSMIDHSLRLNIRGKRGEHQLDQGVDAEPQLLNLVAENNKEHFDLDETDTQNVSGGEKCKPAYTVSRTSRGLAQSRLQQLYESHGAMERILLRLKDLHTGLTSSQTCKSVLEQPRSLEFAMGWNFPRGVVQVDFNRSSQADEISDPPTDHPDDLLDLGNHLWSLRYRPLLFCQPLDGQIRTIRNPKTLNYIAFAIGITISSQAGGSVMDYVFRRLRYRANGATAPEFLVAYLVIETRRIGKHGSTFCVHMSWSAMPCHPMALGREVESPRT</sequence>
<dbReference type="Proteomes" id="UP001243989">
    <property type="component" value="Unassembled WGS sequence"/>
</dbReference>
<dbReference type="PANTHER" id="PTHR24148:SF73">
    <property type="entry name" value="HET DOMAIN PROTEIN (AFU_ORTHOLOGUE AFUA_8G01020)"/>
    <property type="match status" value="1"/>
</dbReference>
<protein>
    <recommendedName>
        <fullName evidence="2">Heterokaryon incompatibility domain-containing protein</fullName>
    </recommendedName>
</protein>
<evidence type="ECO:0000259" key="2">
    <source>
        <dbReference type="Pfam" id="PF06985"/>
    </source>
</evidence>
<organism evidence="3 4">
    <name type="scientific">Colletotrichum phormii</name>
    <dbReference type="NCBI Taxonomy" id="359342"/>
    <lineage>
        <taxon>Eukaryota</taxon>
        <taxon>Fungi</taxon>
        <taxon>Dikarya</taxon>
        <taxon>Ascomycota</taxon>
        <taxon>Pezizomycotina</taxon>
        <taxon>Sordariomycetes</taxon>
        <taxon>Hypocreomycetidae</taxon>
        <taxon>Glomerellales</taxon>
        <taxon>Glomerellaceae</taxon>
        <taxon>Colletotrichum</taxon>
        <taxon>Colletotrichum acutatum species complex</taxon>
    </lineage>
</organism>
<dbReference type="Pfam" id="PF06985">
    <property type="entry name" value="HET"/>
    <property type="match status" value="1"/>
</dbReference>